<proteinExistence type="predicted"/>
<dbReference type="PATRIC" id="fig|999411.4.peg.3135"/>
<sequence length="128" mass="15432">MWCYILKFKGIKIEEIGLEISEYKEEINGEEAYDYFYEILKNKLNGNAYLDEVTDSAIQIRFEREANKETLDYIIDFYNKYIKNNKKILDNCNVKLTISLEEYLGDYNFYDFTIIDFEKNIIKTICFE</sequence>
<dbReference type="AlphaFoldDB" id="N9W9A4"/>
<dbReference type="Proteomes" id="UP000013097">
    <property type="component" value="Unassembled WGS sequence"/>
</dbReference>
<keyword evidence="2" id="KW-1185">Reference proteome</keyword>
<name>N9W9A4_9CLOT</name>
<reference evidence="1 2" key="1">
    <citation type="submission" date="2013-01" db="EMBL/GenBank/DDBJ databases">
        <title>The Genome Sequence of Clostridium colicanis 209318.</title>
        <authorList>
            <consortium name="The Broad Institute Genome Sequencing Platform"/>
            <person name="Earl A."/>
            <person name="Ward D."/>
            <person name="Feldgarden M."/>
            <person name="Gevers D."/>
            <person name="Courvalin P."/>
            <person name="Lambert T."/>
            <person name="Walker B."/>
            <person name="Young S.K."/>
            <person name="Zeng Q."/>
            <person name="Gargeya S."/>
            <person name="Fitzgerald M."/>
            <person name="Haas B."/>
            <person name="Abouelleil A."/>
            <person name="Alvarado L."/>
            <person name="Arachchi H.M."/>
            <person name="Berlin A.M."/>
            <person name="Chapman S.B."/>
            <person name="Dewar J."/>
            <person name="Goldberg J."/>
            <person name="Griggs A."/>
            <person name="Gujja S."/>
            <person name="Hansen M."/>
            <person name="Howarth C."/>
            <person name="Imamovic A."/>
            <person name="Larimer J."/>
            <person name="McCowan C."/>
            <person name="Murphy C."/>
            <person name="Neiman D."/>
            <person name="Pearson M."/>
            <person name="Priest M."/>
            <person name="Roberts A."/>
            <person name="Saif S."/>
            <person name="Shea T."/>
            <person name="Sisk P."/>
            <person name="Sykes S."/>
            <person name="Wortman J."/>
            <person name="Nusbaum C."/>
            <person name="Birren B."/>
        </authorList>
    </citation>
    <scope>NUCLEOTIDE SEQUENCE [LARGE SCALE GENOMIC DNA]</scope>
    <source>
        <strain evidence="1 2">209318</strain>
    </source>
</reference>
<protein>
    <submittedName>
        <fullName evidence="1">Uncharacterized protein</fullName>
    </submittedName>
</protein>
<accession>N9W9A4</accession>
<dbReference type="EMBL" id="AGYT01000021">
    <property type="protein sequence ID" value="ENY99479.1"/>
    <property type="molecule type" value="Genomic_DNA"/>
</dbReference>
<gene>
    <name evidence="1" type="ORF">HMPREF1092_03220</name>
</gene>
<organism evidence="1 2">
    <name type="scientific">Clostridium thermobutyricum</name>
    <dbReference type="NCBI Taxonomy" id="29372"/>
    <lineage>
        <taxon>Bacteria</taxon>
        <taxon>Bacillati</taxon>
        <taxon>Bacillota</taxon>
        <taxon>Clostridia</taxon>
        <taxon>Eubacteriales</taxon>
        <taxon>Clostridiaceae</taxon>
        <taxon>Clostridium</taxon>
    </lineage>
</organism>
<evidence type="ECO:0000313" key="2">
    <source>
        <dbReference type="Proteomes" id="UP000013097"/>
    </source>
</evidence>
<evidence type="ECO:0000313" key="1">
    <source>
        <dbReference type="EMBL" id="ENY99479.1"/>
    </source>
</evidence>
<dbReference type="HOGENOM" id="CLU_1955784_0_0_9"/>
<comment type="caution">
    <text evidence="1">The sequence shown here is derived from an EMBL/GenBank/DDBJ whole genome shotgun (WGS) entry which is preliminary data.</text>
</comment>